<evidence type="ECO:0000313" key="2">
    <source>
        <dbReference type="Proteomes" id="UP000198403"/>
    </source>
</evidence>
<organism evidence="1 2">
    <name type="scientific">Blastococcus mobilis</name>
    <dbReference type="NCBI Taxonomy" id="1938746"/>
    <lineage>
        <taxon>Bacteria</taxon>
        <taxon>Bacillati</taxon>
        <taxon>Actinomycetota</taxon>
        <taxon>Actinomycetes</taxon>
        <taxon>Geodermatophilales</taxon>
        <taxon>Geodermatophilaceae</taxon>
        <taxon>Blastococcus</taxon>
    </lineage>
</organism>
<name>A0A239ATL3_9ACTN</name>
<dbReference type="AlphaFoldDB" id="A0A239ATL3"/>
<keyword evidence="2" id="KW-1185">Reference proteome</keyword>
<evidence type="ECO:0000313" key="1">
    <source>
        <dbReference type="EMBL" id="SNR98957.1"/>
    </source>
</evidence>
<gene>
    <name evidence="1" type="ORF">SAMN06272737_1579</name>
</gene>
<dbReference type="EMBL" id="FZNO01000057">
    <property type="protein sequence ID" value="SNR98957.1"/>
    <property type="molecule type" value="Genomic_DNA"/>
</dbReference>
<dbReference type="Proteomes" id="UP000198403">
    <property type="component" value="Unassembled WGS sequence"/>
</dbReference>
<sequence length="118" mass="12313">MANSGCGTVVGGLLILGVIGSIFNGCDDDDSGSSGSDGSDSGAYYACEGFVEDRLKAPSSADFSGYFDSYVIQSGDEYTVSGYVDAENSFGAMLRSEWTCTVRDGGDTWYLESLTGLD</sequence>
<protein>
    <submittedName>
        <fullName evidence="1">Uncharacterized protein</fullName>
    </submittedName>
</protein>
<accession>A0A239ATL3</accession>
<proteinExistence type="predicted"/>
<reference evidence="1 2" key="1">
    <citation type="submission" date="2017-06" db="EMBL/GenBank/DDBJ databases">
        <authorList>
            <person name="Kim H.J."/>
            <person name="Triplett B.A."/>
        </authorList>
    </citation>
    <scope>NUCLEOTIDE SEQUENCE [LARGE SCALE GENOMIC DNA]</scope>
    <source>
        <strain evidence="1 2">DSM 44272</strain>
    </source>
</reference>